<keyword evidence="2 4" id="KW-0328">Glycosyltransferase</keyword>
<reference evidence="6" key="1">
    <citation type="submission" date="2022-08" db="EMBL/GenBank/DDBJ databases">
        <authorList>
            <person name="Marques A."/>
        </authorList>
    </citation>
    <scope>NUCLEOTIDE SEQUENCE</scope>
    <source>
        <strain evidence="6">RhyPub2mFocal</strain>
        <tissue evidence="6">Leaves</tissue>
    </source>
</reference>
<dbReference type="GO" id="GO:0080044">
    <property type="term" value="F:quercetin 7-O-glucosyltransferase activity"/>
    <property type="evidence" value="ECO:0007669"/>
    <property type="project" value="TreeGrafter"/>
</dbReference>
<dbReference type="InterPro" id="IPR002213">
    <property type="entry name" value="UDP_glucos_trans"/>
</dbReference>
<dbReference type="AlphaFoldDB" id="A0AAV8HHB6"/>
<dbReference type="Gene3D" id="3.40.50.2000">
    <property type="entry name" value="Glycogen Phosphorylase B"/>
    <property type="match status" value="2"/>
</dbReference>
<comment type="similarity">
    <text evidence="1 4">Belongs to the UDP-glycosyltransferase family.</text>
</comment>
<evidence type="ECO:0000313" key="7">
    <source>
        <dbReference type="Proteomes" id="UP001140206"/>
    </source>
</evidence>
<dbReference type="PANTHER" id="PTHR11926">
    <property type="entry name" value="GLUCOSYL/GLUCURONOSYL TRANSFERASES"/>
    <property type="match status" value="1"/>
</dbReference>
<dbReference type="PROSITE" id="PS00375">
    <property type="entry name" value="UDPGT"/>
    <property type="match status" value="1"/>
</dbReference>
<evidence type="ECO:0000256" key="4">
    <source>
        <dbReference type="RuleBase" id="RU003718"/>
    </source>
</evidence>
<dbReference type="PANTHER" id="PTHR11926:SF774">
    <property type="entry name" value="UDP-GLYCOSYLTRANSFERASE 85A1-RELATED"/>
    <property type="match status" value="1"/>
</dbReference>
<dbReference type="CDD" id="cd03784">
    <property type="entry name" value="GT1_Gtf-like"/>
    <property type="match status" value="1"/>
</dbReference>
<dbReference type="FunFam" id="3.40.50.2000:FF:000065">
    <property type="entry name" value="Glycosyltransferase"/>
    <property type="match status" value="1"/>
</dbReference>
<evidence type="ECO:0000256" key="2">
    <source>
        <dbReference type="ARBA" id="ARBA00022676"/>
    </source>
</evidence>
<dbReference type="Pfam" id="PF00201">
    <property type="entry name" value="UDPGT"/>
    <property type="match status" value="1"/>
</dbReference>
<dbReference type="EC" id="2.4.1.-" evidence="5"/>
<keyword evidence="3 4" id="KW-0808">Transferase</keyword>
<accession>A0AAV8HHB6</accession>
<dbReference type="Proteomes" id="UP001140206">
    <property type="component" value="Chromosome 1"/>
</dbReference>
<proteinExistence type="inferred from homology"/>
<dbReference type="EMBL" id="JAMFTS010000001">
    <property type="protein sequence ID" value="KAJ4815041.1"/>
    <property type="molecule type" value="Genomic_DNA"/>
</dbReference>
<evidence type="ECO:0000256" key="5">
    <source>
        <dbReference type="RuleBase" id="RU362057"/>
    </source>
</evidence>
<sequence>MGSNSSERQSKPHTVCIPYPAQGHITPMLTVAKLLHSTGFHVTFVNTEYNHRRLLRSLGIFLSKTHVDKMFANFSGPNSLDGLPDFQFTTIPDGLPFSDEDVTQDVPSISEAIMTNKTLPYFSDLLCRLNELDPVAPQVTCVFADFTMSFAIEAAKEIGVPCALLWTASACGLLGYLNFQSLMDKGVIPLKDMNQLNDGYLDTPIDFVPGFKNMRLKDFPSFLRITDPNDIMFKYALYVMNRAPSASAIAINTFTELEQPVLDQIATILPSIHEIGPVAMLSHQIKESSLKSLGSNLWKLQPGCLDWLEGKKAGSIVYVNFGSVTVMTNQQLVEFAWGLANSGYDFLWIIRPDLVRGDTAVLPQEFLDETKERGLLASWCPQDAVLQHPAIRAFLTHSGWNSTLESISSGVPMICWPFFAEQQTNCRFASTEWEIGMEIDNNVKRAEVESLIREIMEGKKGKRMKERAMKWKESVAMATQNDGPSLLNFQKFVNEVLLSNK</sequence>
<evidence type="ECO:0000256" key="3">
    <source>
        <dbReference type="ARBA" id="ARBA00022679"/>
    </source>
</evidence>
<dbReference type="InterPro" id="IPR035595">
    <property type="entry name" value="UDP_glycos_trans_CS"/>
</dbReference>
<keyword evidence="7" id="KW-1185">Reference proteome</keyword>
<dbReference type="FunFam" id="3.40.50.2000:FF:000027">
    <property type="entry name" value="Glycosyltransferase"/>
    <property type="match status" value="1"/>
</dbReference>
<comment type="caution">
    <text evidence="6">The sequence shown here is derived from an EMBL/GenBank/DDBJ whole genome shotgun (WGS) entry which is preliminary data.</text>
</comment>
<name>A0AAV8HHB6_9POAL</name>
<dbReference type="GO" id="GO:0080043">
    <property type="term" value="F:quercetin 3-O-glucosyltransferase activity"/>
    <property type="evidence" value="ECO:0007669"/>
    <property type="project" value="TreeGrafter"/>
</dbReference>
<evidence type="ECO:0000256" key="1">
    <source>
        <dbReference type="ARBA" id="ARBA00009995"/>
    </source>
</evidence>
<evidence type="ECO:0000313" key="6">
    <source>
        <dbReference type="EMBL" id="KAJ4815041.1"/>
    </source>
</evidence>
<gene>
    <name evidence="6" type="ORF">LUZ62_027607</name>
</gene>
<organism evidence="6 7">
    <name type="scientific">Rhynchospora pubera</name>
    <dbReference type="NCBI Taxonomy" id="906938"/>
    <lineage>
        <taxon>Eukaryota</taxon>
        <taxon>Viridiplantae</taxon>
        <taxon>Streptophyta</taxon>
        <taxon>Embryophyta</taxon>
        <taxon>Tracheophyta</taxon>
        <taxon>Spermatophyta</taxon>
        <taxon>Magnoliopsida</taxon>
        <taxon>Liliopsida</taxon>
        <taxon>Poales</taxon>
        <taxon>Cyperaceae</taxon>
        <taxon>Cyperoideae</taxon>
        <taxon>Rhynchosporeae</taxon>
        <taxon>Rhynchospora</taxon>
    </lineage>
</organism>
<protein>
    <recommendedName>
        <fullName evidence="5">Glycosyltransferase</fullName>
        <ecNumber evidence="5">2.4.1.-</ecNumber>
    </recommendedName>
</protein>
<dbReference type="SUPFAM" id="SSF53756">
    <property type="entry name" value="UDP-Glycosyltransferase/glycogen phosphorylase"/>
    <property type="match status" value="1"/>
</dbReference>